<feature type="transmembrane region" description="Helical" evidence="2">
    <location>
        <begin position="211"/>
        <end position="228"/>
    </location>
</feature>
<proteinExistence type="predicted"/>
<sequence>MFTAACPNCQRPIPPPHPVKFCGSCGTQLDPAIFDKASAGQVKPELLVMNNPNMPVNTQGMMMNNPNMPVNMMQGMMMNNPNIPVSTQMPQMPAMNNANMQMMMINMPVNPNMQGTTMNNPNMPVNTQGMMMNNPNMPVNMMQGMMMNNPNIPVSTQMPPSSAPPSSYGPSNNDQAFSLPPQPVRILTQNDNNTYGFTYFCCKFMWQADRVLGFLAITISIIVMLLAMEMDQLAFTFFIVMESIPFLLLAFFNYAYKMKVLGLTMNDCLWPGLHILAYQVVFHTCLFHILYLCPPSQNESDNDDWYDAYYHIAEPIKPLIPGLNFTSPNPTPYHCYRDDMGGGYYMLILTGLGYLFVCCKHHDIRGAFSNPRIGFAKAGDDIYEACQSHPSVWIKGEAYHYETRTRTVSDGNGGSKTETYQEKVVTSTACDPFTYEDVRVVGPTFNVANFKNDSSWNTWISVFSGRFFTEIGDDETKKAIEQHVAHMRARMSGRDQHCGAWKEIQGSEFVEMIVFPLRKNAETEAQQKQAAAATSSRLKRLGIFMMMTGCAFWYLCYLGFIAHNPVLRYVKEISVRKFEGKQIVVINQAGGNFSERGAQGVEMSVLDAAKEDDAKTAKKVLELNKGGGKRKKAVWIISLILIAIILIAISGAFEDSDDDYESCIEEQDACNESDGCAGCTVDGDGNALEDPSTLCTWIEHEDFDTCQLTDRSGHCEAAQHEGCRR</sequence>
<feature type="transmembrane region" description="Helical" evidence="2">
    <location>
        <begin position="234"/>
        <end position="256"/>
    </location>
</feature>
<evidence type="ECO:0000313" key="4">
    <source>
        <dbReference type="Proteomes" id="UP001165160"/>
    </source>
</evidence>
<evidence type="ECO:0000313" key="3">
    <source>
        <dbReference type="EMBL" id="GMI10545.1"/>
    </source>
</evidence>
<organism evidence="3 4">
    <name type="scientific">Triparma verrucosa</name>
    <dbReference type="NCBI Taxonomy" id="1606542"/>
    <lineage>
        <taxon>Eukaryota</taxon>
        <taxon>Sar</taxon>
        <taxon>Stramenopiles</taxon>
        <taxon>Ochrophyta</taxon>
        <taxon>Bolidophyceae</taxon>
        <taxon>Parmales</taxon>
        <taxon>Triparmaceae</taxon>
        <taxon>Triparma</taxon>
    </lineage>
</organism>
<dbReference type="Proteomes" id="UP001165160">
    <property type="component" value="Unassembled WGS sequence"/>
</dbReference>
<gene>
    <name evidence="3" type="ORF">TrVE_jg12713</name>
</gene>
<protein>
    <submittedName>
        <fullName evidence="3">Uncharacterized protein</fullName>
    </submittedName>
</protein>
<name>A0A9W7FE93_9STRA</name>
<keyword evidence="2" id="KW-0472">Membrane</keyword>
<evidence type="ECO:0000256" key="1">
    <source>
        <dbReference type="SAM" id="MobiDB-lite"/>
    </source>
</evidence>
<feature type="region of interest" description="Disordered" evidence="1">
    <location>
        <begin position="153"/>
        <end position="174"/>
    </location>
</feature>
<accession>A0A9W7FE93</accession>
<evidence type="ECO:0000256" key="2">
    <source>
        <dbReference type="SAM" id="Phobius"/>
    </source>
</evidence>
<comment type="caution">
    <text evidence="3">The sequence shown here is derived from an EMBL/GenBank/DDBJ whole genome shotgun (WGS) entry which is preliminary data.</text>
</comment>
<reference evidence="4" key="1">
    <citation type="journal article" date="2023" name="Commun. Biol.">
        <title>Genome analysis of Parmales, the sister group of diatoms, reveals the evolutionary specialization of diatoms from phago-mixotrophs to photoautotrophs.</title>
        <authorList>
            <person name="Ban H."/>
            <person name="Sato S."/>
            <person name="Yoshikawa S."/>
            <person name="Yamada K."/>
            <person name="Nakamura Y."/>
            <person name="Ichinomiya M."/>
            <person name="Sato N."/>
            <person name="Blanc-Mathieu R."/>
            <person name="Endo H."/>
            <person name="Kuwata A."/>
            <person name="Ogata H."/>
        </authorList>
    </citation>
    <scope>NUCLEOTIDE SEQUENCE [LARGE SCALE GENOMIC DNA]</scope>
    <source>
        <strain evidence="4">NIES 3699</strain>
    </source>
</reference>
<keyword evidence="2" id="KW-0812">Transmembrane</keyword>
<keyword evidence="2" id="KW-1133">Transmembrane helix</keyword>
<feature type="transmembrane region" description="Helical" evidence="2">
    <location>
        <begin position="268"/>
        <end position="291"/>
    </location>
</feature>
<dbReference type="EMBL" id="BRXX01000418">
    <property type="protein sequence ID" value="GMI10545.1"/>
    <property type="molecule type" value="Genomic_DNA"/>
</dbReference>
<feature type="transmembrane region" description="Helical" evidence="2">
    <location>
        <begin position="633"/>
        <end position="653"/>
    </location>
</feature>
<keyword evidence="4" id="KW-1185">Reference proteome</keyword>
<dbReference type="GO" id="GO:0016020">
    <property type="term" value="C:membrane"/>
    <property type="evidence" value="ECO:0007669"/>
    <property type="project" value="UniProtKB-SubCell"/>
</dbReference>
<feature type="transmembrane region" description="Helical" evidence="2">
    <location>
        <begin position="541"/>
        <end position="562"/>
    </location>
</feature>
<dbReference type="AlphaFoldDB" id="A0A9W7FE93"/>